<dbReference type="Pfam" id="PF00486">
    <property type="entry name" value="Trans_reg_C"/>
    <property type="match status" value="1"/>
</dbReference>
<dbReference type="InterPro" id="IPR027417">
    <property type="entry name" value="P-loop_NTPase"/>
</dbReference>
<evidence type="ECO:0000256" key="1">
    <source>
        <dbReference type="ARBA" id="ARBA00022741"/>
    </source>
</evidence>
<feature type="domain" description="OmpR/PhoB-type" evidence="5">
    <location>
        <begin position="6"/>
        <end position="104"/>
    </location>
</feature>
<dbReference type="InterPro" id="IPR001867">
    <property type="entry name" value="OmpR/PhoB-type_DNA-bd"/>
</dbReference>
<dbReference type="EMBL" id="JAUHHC010000006">
    <property type="protein sequence ID" value="MDN3922935.1"/>
    <property type="molecule type" value="Genomic_DNA"/>
</dbReference>
<accession>A0ABT8DZA6</accession>
<dbReference type="PANTHER" id="PTHR16305">
    <property type="entry name" value="TESTICULAR SOLUBLE ADENYLYL CYCLASE"/>
    <property type="match status" value="1"/>
</dbReference>
<dbReference type="CDD" id="cd00383">
    <property type="entry name" value="trans_reg_C"/>
    <property type="match status" value="1"/>
</dbReference>
<keyword evidence="7" id="KW-1185">Reference proteome</keyword>
<evidence type="ECO:0000256" key="2">
    <source>
        <dbReference type="ARBA" id="ARBA00022840"/>
    </source>
</evidence>
<evidence type="ECO:0000256" key="3">
    <source>
        <dbReference type="ARBA" id="ARBA00023125"/>
    </source>
</evidence>
<dbReference type="PANTHER" id="PTHR16305:SF28">
    <property type="entry name" value="GUANYLATE CYCLASE DOMAIN-CONTAINING PROTEIN"/>
    <property type="match status" value="1"/>
</dbReference>
<evidence type="ECO:0000313" key="6">
    <source>
        <dbReference type="EMBL" id="MDN3922935.1"/>
    </source>
</evidence>
<evidence type="ECO:0000313" key="7">
    <source>
        <dbReference type="Proteomes" id="UP001228044"/>
    </source>
</evidence>
<evidence type="ECO:0000256" key="4">
    <source>
        <dbReference type="PROSITE-ProRule" id="PRU01091"/>
    </source>
</evidence>
<gene>
    <name evidence="6" type="ORF">QWJ38_21800</name>
</gene>
<keyword evidence="1" id="KW-0547">Nucleotide-binding</keyword>
<dbReference type="RefSeq" id="WP_290361242.1">
    <property type="nucleotide sequence ID" value="NZ_JAUHHC010000006.1"/>
</dbReference>
<feature type="DNA-binding region" description="OmpR/PhoB-type" evidence="4">
    <location>
        <begin position="6"/>
        <end position="104"/>
    </location>
</feature>
<evidence type="ECO:0000259" key="5">
    <source>
        <dbReference type="PROSITE" id="PS51755"/>
    </source>
</evidence>
<dbReference type="InterPro" id="IPR041664">
    <property type="entry name" value="AAA_16"/>
</dbReference>
<keyword evidence="2" id="KW-0067">ATP-binding</keyword>
<dbReference type="PROSITE" id="PS51755">
    <property type="entry name" value="OMPR_PHOB"/>
    <property type="match status" value="1"/>
</dbReference>
<dbReference type="Gene3D" id="1.25.40.10">
    <property type="entry name" value="Tetratricopeptide repeat domain"/>
    <property type="match status" value="1"/>
</dbReference>
<keyword evidence="3 4" id="KW-0238">DNA-binding</keyword>
<proteinExistence type="predicted"/>
<dbReference type="SUPFAM" id="SSF52540">
    <property type="entry name" value="P-loop containing nucleoside triphosphate hydrolases"/>
    <property type="match status" value="1"/>
</dbReference>
<reference evidence="6 7" key="1">
    <citation type="submission" date="2023-06" db="EMBL/GenBank/DDBJ databases">
        <title>Pelomonas sp. PFR6 16S ribosomal RNA gene Genome sequencing and assembly.</title>
        <authorList>
            <person name="Woo H."/>
        </authorList>
    </citation>
    <scope>NUCLEOTIDE SEQUENCE [LARGE SCALE GENOMIC DNA]</scope>
    <source>
        <strain evidence="6 7">PFR6</strain>
    </source>
</reference>
<dbReference type="Gene3D" id="1.10.10.10">
    <property type="entry name" value="Winged helix-like DNA-binding domain superfamily/Winged helix DNA-binding domain"/>
    <property type="match status" value="1"/>
</dbReference>
<dbReference type="SUPFAM" id="SSF46894">
    <property type="entry name" value="C-terminal effector domain of the bipartite response regulators"/>
    <property type="match status" value="1"/>
</dbReference>
<sequence>MENQQQVHASFGEFVVDEAEARLQKRGHPVELAPRAFQVLCELLRRAGQLVSKDALLDAVWGHRHINEAALKNIVSQLRHALGDDARESVYIETVSRRGYRFIAPVSAAPASASPLPPPDLASDTTGHPIVGRDGVLLRLHQAAAAACSGRRQIVFLVGEAGIGKSTLVERLVQRAELAVAYGHCIEHYGEAEPYMPVLEALNNLCREDEGGGSALALMRSVAPSWLLQLPWFVSDADRRELQRESAGATQDRMLREFGELVDRLSAARPLLLVLEDLHWSDHATVQLLDYLARRRGAGALMVLGTIRPTELIFKDHPLAALRQELRLRRLCQDIELEYLSEAELGDYVAARVGQPAPEEFIRQLHAQTSGLPLFVAAVVDELIAAGALGGAGRWQIADAQQAVPRSIAAVIETQLNRLAPEQQRALGAASVGGLEFTHLALATLLGLDAEALHARLEDAATRLPWLQAHGTASLDDGRLAARYRFTHAIYREVLYERLVALQRLQWHRQWAAVVADTHAATLPEVAAELALHFERGDMPLEAAAQLAIVAARALACGAPSDALQAARHALALAQGRLAPSLELELRVAEAVALTRLEVITAPQVVSAFERALALDAVDSPAWQRALQGAWWVAYSRAEIERARALAAQMQELAARRGGPALRLAGLNASGMVQMLSGEFAAARLSLGEAVDVHDRLSDDEPPPTSFVLDPGVEAAEGLALVCWIAGEPRRARQLAERAVTLAAASRNPLSEVTALYAAAILHALAGEFDVVHRFTERIYGLVDDHALPEKRSGFGWLHGHALVAYEHADEGLAEMRAAAEAAQQLGLRTGLCGFHYHFAMACRLAGREADAAASIEAGLALAAELGETMLVAPMLLMRAEMELARGATEQAGASLRQALITAKAQGATLFELQALAVAQAGGFDGADAQRQRQLLELYRDDPSPIIAAIRAGSTRASA</sequence>
<protein>
    <submittedName>
        <fullName evidence="6">AAA family ATPase</fullName>
    </submittedName>
</protein>
<organism evidence="6 7">
    <name type="scientific">Roseateles violae</name>
    <dbReference type="NCBI Taxonomy" id="3058042"/>
    <lineage>
        <taxon>Bacteria</taxon>
        <taxon>Pseudomonadati</taxon>
        <taxon>Pseudomonadota</taxon>
        <taxon>Betaproteobacteria</taxon>
        <taxon>Burkholderiales</taxon>
        <taxon>Sphaerotilaceae</taxon>
        <taxon>Roseateles</taxon>
    </lineage>
</organism>
<dbReference type="Pfam" id="PF13191">
    <property type="entry name" value="AAA_16"/>
    <property type="match status" value="1"/>
</dbReference>
<dbReference type="InterPro" id="IPR036388">
    <property type="entry name" value="WH-like_DNA-bd_sf"/>
</dbReference>
<dbReference type="InterPro" id="IPR016032">
    <property type="entry name" value="Sig_transdc_resp-reg_C-effctor"/>
</dbReference>
<dbReference type="InterPro" id="IPR011990">
    <property type="entry name" value="TPR-like_helical_dom_sf"/>
</dbReference>
<dbReference type="SMART" id="SM00862">
    <property type="entry name" value="Trans_reg_C"/>
    <property type="match status" value="1"/>
</dbReference>
<comment type="caution">
    <text evidence="6">The sequence shown here is derived from an EMBL/GenBank/DDBJ whole genome shotgun (WGS) entry which is preliminary data.</text>
</comment>
<dbReference type="Proteomes" id="UP001228044">
    <property type="component" value="Unassembled WGS sequence"/>
</dbReference>
<name>A0ABT8DZA6_9BURK</name>
<dbReference type="Gene3D" id="3.40.50.300">
    <property type="entry name" value="P-loop containing nucleotide triphosphate hydrolases"/>
    <property type="match status" value="1"/>
</dbReference>